<sequence>MRSSTPGAPPTLLSARTWALWTGALSAVLLVLVAVDWAPLISVDRKVAHRLHRDAVAEPGLTEANQVLSDWVWDPWTMRALIAVAVVALWWRGQRRLALWVAATSVLATVVQQGLKTALGRERPRWPDPVDFAHYAAYPSGHAMTAAVTCGLLLWLLARRYPGPRLWWAAVALAVVSVLGVGLTRIYLGVHWITDVVGGWLLGALTVALAVLLYGRGGGWRQGHEGRPKPPVLRRSPASPQNRRPPR</sequence>
<evidence type="ECO:0000256" key="1">
    <source>
        <dbReference type="SAM" id="MobiDB-lite"/>
    </source>
</evidence>
<gene>
    <name evidence="4" type="ORF">GCM10014713_61600</name>
</gene>
<feature type="transmembrane region" description="Helical" evidence="2">
    <location>
        <begin position="97"/>
        <end position="115"/>
    </location>
</feature>
<dbReference type="SUPFAM" id="SSF48317">
    <property type="entry name" value="Acid phosphatase/Vanadium-dependent haloperoxidase"/>
    <property type="match status" value="1"/>
</dbReference>
<evidence type="ECO:0000259" key="3">
    <source>
        <dbReference type="SMART" id="SM00014"/>
    </source>
</evidence>
<comment type="caution">
    <text evidence="4">The sequence shown here is derived from an EMBL/GenBank/DDBJ whole genome shotgun (WGS) entry which is preliminary data.</text>
</comment>
<feature type="transmembrane region" description="Helical" evidence="2">
    <location>
        <begin position="135"/>
        <end position="157"/>
    </location>
</feature>
<feature type="compositionally biased region" description="Polar residues" evidence="1">
    <location>
        <begin position="238"/>
        <end position="247"/>
    </location>
</feature>
<dbReference type="CDD" id="cd03392">
    <property type="entry name" value="PAP2_like_2"/>
    <property type="match status" value="1"/>
</dbReference>
<feature type="transmembrane region" description="Helical" evidence="2">
    <location>
        <begin position="20"/>
        <end position="43"/>
    </location>
</feature>
<protein>
    <submittedName>
        <fullName evidence="4">Phosphatase PAP2 family protein</fullName>
    </submittedName>
</protein>
<feature type="domain" description="Phosphatidic acid phosphatase type 2/haloperoxidase" evidence="3">
    <location>
        <begin position="97"/>
        <end position="211"/>
    </location>
</feature>
<organism evidence="4 5">
    <name type="scientific">Streptomyces purpureus</name>
    <dbReference type="NCBI Taxonomy" id="1951"/>
    <lineage>
        <taxon>Bacteria</taxon>
        <taxon>Bacillati</taxon>
        <taxon>Actinomycetota</taxon>
        <taxon>Actinomycetes</taxon>
        <taxon>Kitasatosporales</taxon>
        <taxon>Streptomycetaceae</taxon>
        <taxon>Streptomyces</taxon>
    </lineage>
</organism>
<dbReference type="Gene3D" id="1.20.144.10">
    <property type="entry name" value="Phosphatidic acid phosphatase type 2/haloperoxidase"/>
    <property type="match status" value="1"/>
</dbReference>
<dbReference type="PANTHER" id="PTHR14969">
    <property type="entry name" value="SPHINGOSINE-1-PHOSPHATE PHOSPHOHYDROLASE"/>
    <property type="match status" value="1"/>
</dbReference>
<dbReference type="Proteomes" id="UP000619486">
    <property type="component" value="Unassembled WGS sequence"/>
</dbReference>
<feature type="transmembrane region" description="Helical" evidence="2">
    <location>
        <begin position="196"/>
        <end position="215"/>
    </location>
</feature>
<feature type="region of interest" description="Disordered" evidence="1">
    <location>
        <begin position="223"/>
        <end position="247"/>
    </location>
</feature>
<feature type="transmembrane region" description="Helical" evidence="2">
    <location>
        <begin position="166"/>
        <end position="190"/>
    </location>
</feature>
<dbReference type="AlphaFoldDB" id="A0A918HGS8"/>
<keyword evidence="2" id="KW-0472">Membrane</keyword>
<reference evidence="4" key="2">
    <citation type="submission" date="2020-09" db="EMBL/GenBank/DDBJ databases">
        <authorList>
            <person name="Sun Q."/>
            <person name="Ohkuma M."/>
        </authorList>
    </citation>
    <scope>NUCLEOTIDE SEQUENCE</scope>
    <source>
        <strain evidence="4">JCM 3172</strain>
    </source>
</reference>
<name>A0A918HGS8_9ACTN</name>
<evidence type="ECO:0000256" key="2">
    <source>
        <dbReference type="SAM" id="Phobius"/>
    </source>
</evidence>
<reference evidence="4" key="1">
    <citation type="journal article" date="2014" name="Int. J. Syst. Evol. Microbiol.">
        <title>Complete genome sequence of Corynebacterium casei LMG S-19264T (=DSM 44701T), isolated from a smear-ripened cheese.</title>
        <authorList>
            <consortium name="US DOE Joint Genome Institute (JGI-PGF)"/>
            <person name="Walter F."/>
            <person name="Albersmeier A."/>
            <person name="Kalinowski J."/>
            <person name="Ruckert C."/>
        </authorList>
    </citation>
    <scope>NUCLEOTIDE SEQUENCE</scope>
    <source>
        <strain evidence="4">JCM 3172</strain>
    </source>
</reference>
<dbReference type="InterPro" id="IPR036938">
    <property type="entry name" value="PAP2/HPO_sf"/>
</dbReference>
<keyword evidence="2" id="KW-1133">Transmembrane helix</keyword>
<dbReference type="InterPro" id="IPR000326">
    <property type="entry name" value="PAP2/HPO"/>
</dbReference>
<dbReference type="RefSeq" id="WP_019884335.1">
    <property type="nucleotide sequence ID" value="NZ_BMQQ01000035.1"/>
</dbReference>
<evidence type="ECO:0000313" key="4">
    <source>
        <dbReference type="EMBL" id="GGT59820.1"/>
    </source>
</evidence>
<keyword evidence="5" id="KW-1185">Reference proteome</keyword>
<dbReference type="EMBL" id="BMQQ01000035">
    <property type="protein sequence ID" value="GGT59820.1"/>
    <property type="molecule type" value="Genomic_DNA"/>
</dbReference>
<proteinExistence type="predicted"/>
<evidence type="ECO:0000313" key="5">
    <source>
        <dbReference type="Proteomes" id="UP000619486"/>
    </source>
</evidence>
<keyword evidence="2" id="KW-0812">Transmembrane</keyword>
<dbReference type="PANTHER" id="PTHR14969:SF13">
    <property type="entry name" value="AT30094P"/>
    <property type="match status" value="1"/>
</dbReference>
<accession>A0A918HGS8</accession>
<dbReference type="Pfam" id="PF01569">
    <property type="entry name" value="PAP2"/>
    <property type="match status" value="1"/>
</dbReference>
<dbReference type="SMART" id="SM00014">
    <property type="entry name" value="acidPPc"/>
    <property type="match status" value="1"/>
</dbReference>